<evidence type="ECO:0000313" key="3">
    <source>
        <dbReference type="Proteomes" id="UP000078340"/>
    </source>
</evidence>
<dbReference type="STRING" id="33203.A0A179HNE9"/>
<protein>
    <submittedName>
        <fullName evidence="2">Cell cycle checkpoint protein RAD17</fullName>
    </submittedName>
</protein>
<dbReference type="Pfam" id="PF14027">
    <property type="entry name" value="Questin_oxidase"/>
    <property type="match status" value="1"/>
</dbReference>
<sequence length="166" mass="19033">MSGLLSYVPIANRLVGTGSRQQAIHLPPVEIHQIETNPGRRARCLKHLLKANHVNYSIVYNHLRSVNQTSHLLSTAYLLGADETKLNDLYEVGIKHLEPWTPSPAEVADLDWQDFLGEREYQRAYVDFFEDKLAMDFAYNWKQQLQHFLFSGDMPLCYSLIGDGTK</sequence>
<dbReference type="PANTHER" id="PTHR35870:SF6">
    <property type="entry name" value="MGS207 PROTEIN"/>
    <property type="match status" value="1"/>
</dbReference>
<comment type="caution">
    <text evidence="2">The sequence shown here is derived from an EMBL/GenBank/DDBJ whole genome shotgun (WGS) entry which is preliminary data.</text>
</comment>
<reference evidence="2 3" key="1">
    <citation type="submission" date="2016-02" db="EMBL/GenBank/DDBJ databases">
        <title>Biosynthesis of antibiotic leucinostatins and their inhibition on Phytophthora in bio-control Purpureocillium lilacinum.</title>
        <authorList>
            <person name="Wang G."/>
            <person name="Liu Z."/>
            <person name="Lin R."/>
            <person name="Li E."/>
            <person name="Mao Z."/>
            <person name="Ling J."/>
            <person name="Yin W."/>
            <person name="Xie B."/>
        </authorList>
    </citation>
    <scope>NUCLEOTIDE SEQUENCE [LARGE SCALE GENOMIC DNA]</scope>
    <source>
        <strain evidence="2">PLFJ-1</strain>
    </source>
</reference>
<dbReference type="EMBL" id="LSBI01000003">
    <property type="protein sequence ID" value="OAQ91956.1"/>
    <property type="molecule type" value="Genomic_DNA"/>
</dbReference>
<organism evidence="2 3">
    <name type="scientific">Purpureocillium lilacinum</name>
    <name type="common">Paecilomyces lilacinus</name>
    <dbReference type="NCBI Taxonomy" id="33203"/>
    <lineage>
        <taxon>Eukaryota</taxon>
        <taxon>Fungi</taxon>
        <taxon>Dikarya</taxon>
        <taxon>Ascomycota</taxon>
        <taxon>Pezizomycotina</taxon>
        <taxon>Sordariomycetes</taxon>
        <taxon>Hypocreomycetidae</taxon>
        <taxon>Hypocreales</taxon>
        <taxon>Ophiocordycipitaceae</taxon>
        <taxon>Purpureocillium</taxon>
    </lineage>
</organism>
<dbReference type="KEGG" id="plj:28885827"/>
<dbReference type="Proteomes" id="UP000078340">
    <property type="component" value="Unassembled WGS sequence"/>
</dbReference>
<name>A0A179HNE9_PURLI</name>
<proteinExistence type="predicted"/>
<dbReference type="AlphaFoldDB" id="A0A179HNE9"/>
<accession>A0A179HNE9</accession>
<keyword evidence="1" id="KW-0560">Oxidoreductase</keyword>
<dbReference type="PANTHER" id="PTHR35870">
    <property type="entry name" value="PROTEIN, PUTATIVE (AFU_ORTHOLOGUE AFUA_5G03330)-RELATED"/>
    <property type="match status" value="1"/>
</dbReference>
<evidence type="ECO:0000313" key="2">
    <source>
        <dbReference type="EMBL" id="OAQ91956.1"/>
    </source>
</evidence>
<dbReference type="GeneID" id="28885827"/>
<gene>
    <name evidence="2" type="ORF">VFPFJ_03696</name>
</gene>
<evidence type="ECO:0000256" key="1">
    <source>
        <dbReference type="ARBA" id="ARBA00023002"/>
    </source>
</evidence>
<dbReference type="InterPro" id="IPR025337">
    <property type="entry name" value="Questin_oxidase-like"/>
</dbReference>
<dbReference type="GO" id="GO:0016491">
    <property type="term" value="F:oxidoreductase activity"/>
    <property type="evidence" value="ECO:0007669"/>
    <property type="project" value="UniProtKB-KW"/>
</dbReference>